<evidence type="ECO:0000313" key="2">
    <source>
        <dbReference type="Proteomes" id="UP000266649"/>
    </source>
</evidence>
<organism evidence="1 2">
    <name type="scientific">Gemmobacter lutimaris</name>
    <dbReference type="NCBI Taxonomy" id="2306023"/>
    <lineage>
        <taxon>Bacteria</taxon>
        <taxon>Pseudomonadati</taxon>
        <taxon>Pseudomonadota</taxon>
        <taxon>Alphaproteobacteria</taxon>
        <taxon>Rhodobacterales</taxon>
        <taxon>Paracoccaceae</taxon>
        <taxon>Gemmobacter</taxon>
    </lineage>
</organism>
<comment type="caution">
    <text evidence="1">The sequence shown here is derived from an EMBL/GenBank/DDBJ whole genome shotgun (WGS) entry which is preliminary data.</text>
</comment>
<keyword evidence="2" id="KW-1185">Reference proteome</keyword>
<proteinExistence type="predicted"/>
<reference evidence="1 2" key="1">
    <citation type="submission" date="2018-09" db="EMBL/GenBank/DDBJ databases">
        <title>Gemmobacter lutimaris sp. nov., a marine bacterium isolated from tidal flat.</title>
        <authorList>
            <person name="Lee D.W."/>
            <person name="Yoo Y."/>
            <person name="Kim J.-J."/>
            <person name="Kim B.S."/>
        </authorList>
    </citation>
    <scope>NUCLEOTIDE SEQUENCE [LARGE SCALE GENOMIC DNA]</scope>
    <source>
        <strain evidence="1 2">YJ-T1-11</strain>
    </source>
</reference>
<dbReference type="RefSeq" id="WP_119136741.1">
    <property type="nucleotide sequence ID" value="NZ_QXXQ01000023.1"/>
</dbReference>
<dbReference type="Pfam" id="PF10932">
    <property type="entry name" value="DUF2783"/>
    <property type="match status" value="1"/>
</dbReference>
<dbReference type="Proteomes" id="UP000266649">
    <property type="component" value="Unassembled WGS sequence"/>
</dbReference>
<dbReference type="InterPro" id="IPR021233">
    <property type="entry name" value="DUF2783"/>
</dbReference>
<dbReference type="AlphaFoldDB" id="A0A398BLE9"/>
<name>A0A398BLE9_9RHOB</name>
<sequence length="61" mass="6858">MTLNLLPNIEAPDAFYEALTEAQRDMSEDEANDMNARLVLILANQIGRLADLKEAIRLARD</sequence>
<dbReference type="OrthoDB" id="8420594at2"/>
<dbReference type="EMBL" id="QXXQ01000023">
    <property type="protein sequence ID" value="RID89801.1"/>
    <property type="molecule type" value="Genomic_DNA"/>
</dbReference>
<evidence type="ECO:0000313" key="1">
    <source>
        <dbReference type="EMBL" id="RID89801.1"/>
    </source>
</evidence>
<protein>
    <submittedName>
        <fullName evidence="1">DUF2783 domain-containing protein</fullName>
    </submittedName>
</protein>
<accession>A0A398BLE9</accession>
<gene>
    <name evidence="1" type="ORF">D2N39_21150</name>
</gene>